<dbReference type="Gene3D" id="1.10.1740.10">
    <property type="match status" value="1"/>
</dbReference>
<reference evidence="8 9" key="1">
    <citation type="submission" date="2016-11" db="EMBL/GenBank/DDBJ databases">
        <authorList>
            <person name="Jaros S."/>
            <person name="Januszkiewicz K."/>
            <person name="Wedrychowicz H."/>
        </authorList>
    </citation>
    <scope>NUCLEOTIDE SEQUENCE [LARGE SCALE GENOMIC DNA]</scope>
    <source>
        <strain evidence="8 9">DSM 27621</strain>
    </source>
</reference>
<evidence type="ECO:0000256" key="4">
    <source>
        <dbReference type="ARBA" id="ARBA00023125"/>
    </source>
</evidence>
<dbReference type="Gene3D" id="1.10.10.10">
    <property type="entry name" value="Winged helix-like DNA-binding domain superfamily/Winged helix DNA-binding domain"/>
    <property type="match status" value="1"/>
</dbReference>
<evidence type="ECO:0000256" key="1">
    <source>
        <dbReference type="ARBA" id="ARBA00010641"/>
    </source>
</evidence>
<evidence type="ECO:0000259" key="6">
    <source>
        <dbReference type="Pfam" id="PF04542"/>
    </source>
</evidence>
<dbReference type="Pfam" id="PF04542">
    <property type="entry name" value="Sigma70_r2"/>
    <property type="match status" value="1"/>
</dbReference>
<keyword evidence="5" id="KW-0804">Transcription</keyword>
<comment type="similarity">
    <text evidence="1">Belongs to the sigma-70 factor family. ECF subfamily.</text>
</comment>
<dbReference type="GO" id="GO:0003677">
    <property type="term" value="F:DNA binding"/>
    <property type="evidence" value="ECO:0007669"/>
    <property type="project" value="UniProtKB-KW"/>
</dbReference>
<organism evidence="8 9">
    <name type="scientific">Chryseobacterium contaminans</name>
    <dbReference type="NCBI Taxonomy" id="1423959"/>
    <lineage>
        <taxon>Bacteria</taxon>
        <taxon>Pseudomonadati</taxon>
        <taxon>Bacteroidota</taxon>
        <taxon>Flavobacteriia</taxon>
        <taxon>Flavobacteriales</taxon>
        <taxon>Weeksellaceae</taxon>
        <taxon>Chryseobacterium group</taxon>
        <taxon>Chryseobacterium</taxon>
    </lineage>
</organism>
<dbReference type="CDD" id="cd06171">
    <property type="entry name" value="Sigma70_r4"/>
    <property type="match status" value="1"/>
</dbReference>
<dbReference type="AlphaFoldDB" id="A0A1M7IFV5"/>
<dbReference type="InterPro" id="IPR014284">
    <property type="entry name" value="RNA_pol_sigma-70_dom"/>
</dbReference>
<dbReference type="STRING" id="1423959.SAMN05444407_11469"/>
<dbReference type="InterPro" id="IPR007627">
    <property type="entry name" value="RNA_pol_sigma70_r2"/>
</dbReference>
<keyword evidence="2" id="KW-0805">Transcription regulation</keyword>
<dbReference type="NCBIfam" id="TIGR02937">
    <property type="entry name" value="sigma70-ECF"/>
    <property type="match status" value="1"/>
</dbReference>
<dbReference type="SUPFAM" id="SSF88659">
    <property type="entry name" value="Sigma3 and sigma4 domains of RNA polymerase sigma factors"/>
    <property type="match status" value="1"/>
</dbReference>
<sequence length="234" mass="27782">MYRLSKRLYSVELFCIYSKNQIFYLGDSWAANVILRRVMKSKSDSLLISLYQKGDEGALSTLIHRHQRELFTFIFYKINDEDLANDIFQDTFMKIIVMLKEGRYNEEGKFILWAKRISHNLIIDHFRAKSKNIKVSETTFETDEYSIFDLIREPSENIEDQLVTNQIQEDLLKMLQFLPLNQQEVIKLRFFDGLSFKEIADHTDMSINTTLGRVRYALINLRKIMDENNIILTR</sequence>
<evidence type="ECO:0000256" key="3">
    <source>
        <dbReference type="ARBA" id="ARBA00023082"/>
    </source>
</evidence>
<dbReference type="InterPro" id="IPR036388">
    <property type="entry name" value="WH-like_DNA-bd_sf"/>
</dbReference>
<feature type="domain" description="RNA polymerase sigma factor 70 region 4 type 2" evidence="7">
    <location>
        <begin position="169"/>
        <end position="209"/>
    </location>
</feature>
<dbReference type="InterPro" id="IPR013324">
    <property type="entry name" value="RNA_pol_sigma_r3/r4-like"/>
</dbReference>
<gene>
    <name evidence="8" type="ORF">SAMN05444407_11469</name>
</gene>
<feature type="domain" description="RNA polymerase sigma-70 region 2" evidence="6">
    <location>
        <begin position="62"/>
        <end position="130"/>
    </location>
</feature>
<dbReference type="SUPFAM" id="SSF88946">
    <property type="entry name" value="Sigma2 domain of RNA polymerase sigma factors"/>
    <property type="match status" value="1"/>
</dbReference>
<dbReference type="PANTHER" id="PTHR43133">
    <property type="entry name" value="RNA POLYMERASE ECF-TYPE SIGMA FACTO"/>
    <property type="match status" value="1"/>
</dbReference>
<evidence type="ECO:0000256" key="2">
    <source>
        <dbReference type="ARBA" id="ARBA00023015"/>
    </source>
</evidence>
<dbReference type="EMBL" id="FRBM01000014">
    <property type="protein sequence ID" value="SHM39478.1"/>
    <property type="molecule type" value="Genomic_DNA"/>
</dbReference>
<keyword evidence="4" id="KW-0238">DNA-binding</keyword>
<dbReference type="InterPro" id="IPR013249">
    <property type="entry name" value="RNA_pol_sigma70_r4_t2"/>
</dbReference>
<accession>A0A1M7IFV5</accession>
<keyword evidence="3" id="KW-0731">Sigma factor</keyword>
<proteinExistence type="inferred from homology"/>
<name>A0A1M7IFV5_9FLAO</name>
<evidence type="ECO:0000313" key="8">
    <source>
        <dbReference type="EMBL" id="SHM39478.1"/>
    </source>
</evidence>
<evidence type="ECO:0000313" key="9">
    <source>
        <dbReference type="Proteomes" id="UP000184069"/>
    </source>
</evidence>
<dbReference type="InterPro" id="IPR013325">
    <property type="entry name" value="RNA_pol_sigma_r2"/>
</dbReference>
<dbReference type="PANTHER" id="PTHR43133:SF8">
    <property type="entry name" value="RNA POLYMERASE SIGMA FACTOR HI_1459-RELATED"/>
    <property type="match status" value="1"/>
</dbReference>
<protein>
    <submittedName>
        <fullName evidence="8">RNA polymerase, sigma subunit, ECF family</fullName>
    </submittedName>
</protein>
<evidence type="ECO:0000256" key="5">
    <source>
        <dbReference type="ARBA" id="ARBA00023163"/>
    </source>
</evidence>
<dbReference type="Pfam" id="PF08281">
    <property type="entry name" value="Sigma70_r4_2"/>
    <property type="match status" value="1"/>
</dbReference>
<evidence type="ECO:0000259" key="7">
    <source>
        <dbReference type="Pfam" id="PF08281"/>
    </source>
</evidence>
<dbReference type="InterPro" id="IPR039425">
    <property type="entry name" value="RNA_pol_sigma-70-like"/>
</dbReference>
<dbReference type="GO" id="GO:0016987">
    <property type="term" value="F:sigma factor activity"/>
    <property type="evidence" value="ECO:0007669"/>
    <property type="project" value="UniProtKB-KW"/>
</dbReference>
<dbReference type="Proteomes" id="UP000184069">
    <property type="component" value="Unassembled WGS sequence"/>
</dbReference>
<dbReference type="GO" id="GO:0006352">
    <property type="term" value="P:DNA-templated transcription initiation"/>
    <property type="evidence" value="ECO:0007669"/>
    <property type="project" value="InterPro"/>
</dbReference>